<dbReference type="Proteomes" id="UP001146120">
    <property type="component" value="Unassembled WGS sequence"/>
</dbReference>
<reference evidence="2" key="2">
    <citation type="journal article" date="2023" name="Microbiol Resour">
        <title>Decontamination and Annotation of the Draft Genome Sequence of the Oomycete Lagenidium giganteum ARSEF 373.</title>
        <authorList>
            <person name="Morgan W.R."/>
            <person name="Tartar A."/>
        </authorList>
    </citation>
    <scope>NUCLEOTIDE SEQUENCE</scope>
    <source>
        <strain evidence="2">ARSEF 373</strain>
    </source>
</reference>
<accession>A0AAV2YGB1</accession>
<proteinExistence type="predicted"/>
<protein>
    <submittedName>
        <fullName evidence="2">Uncharacterized protein</fullName>
    </submittedName>
</protein>
<name>A0AAV2YGB1_9STRA</name>
<organism evidence="2 3">
    <name type="scientific">Lagenidium giganteum</name>
    <dbReference type="NCBI Taxonomy" id="4803"/>
    <lineage>
        <taxon>Eukaryota</taxon>
        <taxon>Sar</taxon>
        <taxon>Stramenopiles</taxon>
        <taxon>Oomycota</taxon>
        <taxon>Peronosporomycetes</taxon>
        <taxon>Pythiales</taxon>
        <taxon>Pythiaceae</taxon>
    </lineage>
</organism>
<keyword evidence="3" id="KW-1185">Reference proteome</keyword>
<sequence>MQPPESNVASDSLCNVFDLDELARIRPAPDGFRRVNVGCVFTPLSSSSSSSEEEEPLVPQLSSSSDDDSWIAPPVFVKGDRVLFKARQRRFRGKVRRRIRRSCFYDIKADNGSVFLAVAASNIKLLEDEAPAPLRRLAKHDRVLWIPAPASSPTALTTELSYKAKIVHCRPENRYDIGLRTGRVLTKIPREELFDRPA</sequence>
<reference evidence="2" key="1">
    <citation type="submission" date="2022-11" db="EMBL/GenBank/DDBJ databases">
        <authorList>
            <person name="Morgan W.R."/>
            <person name="Tartar A."/>
        </authorList>
    </citation>
    <scope>NUCLEOTIDE SEQUENCE</scope>
    <source>
        <strain evidence="2">ARSEF 373</strain>
    </source>
</reference>
<comment type="caution">
    <text evidence="2">The sequence shown here is derived from an EMBL/GenBank/DDBJ whole genome shotgun (WGS) entry which is preliminary data.</text>
</comment>
<evidence type="ECO:0000313" key="2">
    <source>
        <dbReference type="EMBL" id="DAZ93722.1"/>
    </source>
</evidence>
<dbReference type="AlphaFoldDB" id="A0AAV2YGB1"/>
<evidence type="ECO:0000313" key="3">
    <source>
        <dbReference type="Proteomes" id="UP001146120"/>
    </source>
</evidence>
<evidence type="ECO:0000256" key="1">
    <source>
        <dbReference type="SAM" id="MobiDB-lite"/>
    </source>
</evidence>
<gene>
    <name evidence="2" type="ORF">N0F65_009648</name>
</gene>
<dbReference type="EMBL" id="DAKRPA010000296">
    <property type="protein sequence ID" value="DAZ93722.1"/>
    <property type="molecule type" value="Genomic_DNA"/>
</dbReference>
<feature type="region of interest" description="Disordered" evidence="1">
    <location>
        <begin position="44"/>
        <end position="65"/>
    </location>
</feature>